<comment type="pathway">
    <text evidence="1 7">Cell wall biogenesis; peptidoglycan biosynthesis.</text>
</comment>
<dbReference type="GO" id="GO:0009252">
    <property type="term" value="P:peptidoglycan biosynthetic process"/>
    <property type="evidence" value="ECO:0007669"/>
    <property type="project" value="UniProtKB-UniPathway"/>
</dbReference>
<dbReference type="GO" id="GO:0016740">
    <property type="term" value="F:transferase activity"/>
    <property type="evidence" value="ECO:0007669"/>
    <property type="project" value="UniProtKB-KW"/>
</dbReference>
<name>A0A1G8ZRC8_9FLAO</name>
<dbReference type="SUPFAM" id="SSF47090">
    <property type="entry name" value="PGBD-like"/>
    <property type="match status" value="1"/>
</dbReference>
<keyword evidence="3" id="KW-0808">Transferase</keyword>
<organism evidence="9 10">
    <name type="scientific">Flavobacterium noncentrifugens</name>
    <dbReference type="NCBI Taxonomy" id="1128970"/>
    <lineage>
        <taxon>Bacteria</taxon>
        <taxon>Pseudomonadati</taxon>
        <taxon>Bacteroidota</taxon>
        <taxon>Flavobacteriia</taxon>
        <taxon>Flavobacteriales</taxon>
        <taxon>Flavobacteriaceae</taxon>
        <taxon>Flavobacterium</taxon>
    </lineage>
</organism>
<dbReference type="InterPro" id="IPR045380">
    <property type="entry name" value="LD_TPept_scaffold_dom"/>
</dbReference>
<dbReference type="InterPro" id="IPR036365">
    <property type="entry name" value="PGBD-like_sf"/>
</dbReference>
<evidence type="ECO:0000256" key="6">
    <source>
        <dbReference type="ARBA" id="ARBA00023316"/>
    </source>
</evidence>
<dbReference type="GO" id="GO:0004180">
    <property type="term" value="F:carboxypeptidase activity"/>
    <property type="evidence" value="ECO:0007669"/>
    <property type="project" value="UniProtKB-ARBA"/>
</dbReference>
<evidence type="ECO:0000256" key="3">
    <source>
        <dbReference type="ARBA" id="ARBA00022679"/>
    </source>
</evidence>
<keyword evidence="10" id="KW-1185">Reference proteome</keyword>
<dbReference type="Pfam" id="PF03734">
    <property type="entry name" value="YkuD"/>
    <property type="match status" value="1"/>
</dbReference>
<keyword evidence="5 7" id="KW-0573">Peptidoglycan synthesis</keyword>
<dbReference type="InterPro" id="IPR052905">
    <property type="entry name" value="LD-transpeptidase_YkuD-like"/>
</dbReference>
<comment type="similarity">
    <text evidence="2">Belongs to the YkuD family.</text>
</comment>
<gene>
    <name evidence="9" type="ORF">SAMN04487935_2708</name>
</gene>
<feature type="domain" description="L,D-TPase catalytic" evidence="8">
    <location>
        <begin position="309"/>
        <end position="466"/>
    </location>
</feature>
<dbReference type="STRING" id="1128970.SAMN04487935_2708"/>
<dbReference type="CDD" id="cd16913">
    <property type="entry name" value="YkuD_like"/>
    <property type="match status" value="1"/>
</dbReference>
<evidence type="ECO:0000256" key="1">
    <source>
        <dbReference type="ARBA" id="ARBA00004752"/>
    </source>
</evidence>
<dbReference type="UniPathway" id="UPA00219"/>
<dbReference type="OrthoDB" id="9778545at2"/>
<dbReference type="Proteomes" id="UP000199580">
    <property type="component" value="Unassembled WGS sequence"/>
</dbReference>
<dbReference type="AlphaFoldDB" id="A0A1G8ZRC8"/>
<dbReference type="PROSITE" id="PS51257">
    <property type="entry name" value="PROKAR_LIPOPROTEIN"/>
    <property type="match status" value="1"/>
</dbReference>
<dbReference type="RefSeq" id="WP_091396522.1">
    <property type="nucleotide sequence ID" value="NZ_BKAI01000008.1"/>
</dbReference>
<evidence type="ECO:0000256" key="7">
    <source>
        <dbReference type="PROSITE-ProRule" id="PRU01373"/>
    </source>
</evidence>
<dbReference type="PANTHER" id="PTHR41533">
    <property type="entry name" value="L,D-TRANSPEPTIDASE HI_1667-RELATED"/>
    <property type="match status" value="1"/>
</dbReference>
<dbReference type="InterPro" id="IPR036366">
    <property type="entry name" value="PGBDSf"/>
</dbReference>
<dbReference type="PANTHER" id="PTHR41533:SF2">
    <property type="entry name" value="BLR7131 PROTEIN"/>
    <property type="match status" value="1"/>
</dbReference>
<dbReference type="Gene3D" id="2.40.440.10">
    <property type="entry name" value="L,D-transpeptidase catalytic domain-like"/>
    <property type="match status" value="1"/>
</dbReference>
<evidence type="ECO:0000259" key="8">
    <source>
        <dbReference type="PROSITE" id="PS52029"/>
    </source>
</evidence>
<sequence>MKYLKFSLRTILFALIFIAISCKKQNENSGGSDSKFAIDSTKIGAFFNKYPDFKPYNSEIKALYKKHNYQYVWYDDDGRNDFAEVLYNKASQLDVEGVPVDLPYKQDFETLFSEDRSKPDLNNELLISSMYFFYAKKVYAGLDPQQSKQLGWYLPREKSSYVDYLDALMKDSDLIKKDEKELIGQYYNLRKGLGHYRDIQKKGGWGTIALTDGVKSLKSGDNSPAVAALRKRLFLSGDLASDDGSTVFDAALLEGVRKYQTRQHLKNEDFVSSAMIADLNIPVEERIKTIIVNMERCRWIAPDYADAKEYIAVNIPSYSLRYVRDGKPILESNVVVGKELNKTVVFSGMMSYIVFSPYWNIPKSIIEKEIKPGIAKDKNYLQKHNMEYHNNSIRQKPGDQNSLGLIKFMFPNSNNIYLHDTPAKGLFSKDARALSHGCVRVEKARDMAVLILDNDKNWNAKKVDEAMHSGKEQNYTLKRKIPVYIAYFTARADENGNVSFYNDIYKRDAHLAGMLYK</sequence>
<proteinExistence type="inferred from homology"/>
<dbReference type="Pfam" id="PF20142">
    <property type="entry name" value="Scaffold"/>
    <property type="match status" value="1"/>
</dbReference>
<keyword evidence="6 7" id="KW-0961">Cell wall biogenesis/degradation</keyword>
<dbReference type="GO" id="GO:0071555">
    <property type="term" value="P:cell wall organization"/>
    <property type="evidence" value="ECO:0007669"/>
    <property type="project" value="UniProtKB-UniRule"/>
</dbReference>
<feature type="active site" description="Proton donor/acceptor" evidence="7">
    <location>
        <position position="419"/>
    </location>
</feature>
<evidence type="ECO:0000313" key="9">
    <source>
        <dbReference type="EMBL" id="SDK17583.1"/>
    </source>
</evidence>
<reference evidence="9 10" key="1">
    <citation type="submission" date="2016-10" db="EMBL/GenBank/DDBJ databases">
        <authorList>
            <person name="de Groot N.N."/>
        </authorList>
    </citation>
    <scope>NUCLEOTIDE SEQUENCE [LARGE SCALE GENOMIC DNA]</scope>
    <source>
        <strain evidence="9 10">CGMCC 1.10076</strain>
    </source>
</reference>
<evidence type="ECO:0000256" key="5">
    <source>
        <dbReference type="ARBA" id="ARBA00022984"/>
    </source>
</evidence>
<dbReference type="PROSITE" id="PS52029">
    <property type="entry name" value="LD_TPASE"/>
    <property type="match status" value="1"/>
</dbReference>
<dbReference type="InterPro" id="IPR038063">
    <property type="entry name" value="Transpep_catalytic_dom"/>
</dbReference>
<accession>A0A1G8ZRC8</accession>
<keyword evidence="4 7" id="KW-0133">Cell shape</keyword>
<feature type="active site" description="Nucleophile" evidence="7">
    <location>
        <position position="438"/>
    </location>
</feature>
<dbReference type="Gene3D" id="1.10.101.10">
    <property type="entry name" value="PGBD-like superfamily/PGBD"/>
    <property type="match status" value="1"/>
</dbReference>
<dbReference type="InterPro" id="IPR005490">
    <property type="entry name" value="LD_TPept_cat_dom"/>
</dbReference>
<dbReference type="SUPFAM" id="SSF141523">
    <property type="entry name" value="L,D-transpeptidase catalytic domain-like"/>
    <property type="match status" value="1"/>
</dbReference>
<dbReference type="GO" id="GO:0008360">
    <property type="term" value="P:regulation of cell shape"/>
    <property type="evidence" value="ECO:0007669"/>
    <property type="project" value="UniProtKB-UniRule"/>
</dbReference>
<evidence type="ECO:0000256" key="2">
    <source>
        <dbReference type="ARBA" id="ARBA00005992"/>
    </source>
</evidence>
<protein>
    <submittedName>
        <fullName evidence="9">Murein L,D-transpeptidase YcbB/YkuD</fullName>
    </submittedName>
</protein>
<evidence type="ECO:0000256" key="4">
    <source>
        <dbReference type="ARBA" id="ARBA00022960"/>
    </source>
</evidence>
<dbReference type="EMBL" id="FNEZ01000004">
    <property type="protein sequence ID" value="SDK17583.1"/>
    <property type="molecule type" value="Genomic_DNA"/>
</dbReference>
<evidence type="ECO:0000313" key="10">
    <source>
        <dbReference type="Proteomes" id="UP000199580"/>
    </source>
</evidence>